<gene>
    <name evidence="2" type="ORF">MKW94_025588</name>
</gene>
<dbReference type="EMBL" id="JAJJMA010127616">
    <property type="protein sequence ID" value="MCL7032849.1"/>
    <property type="molecule type" value="Genomic_DNA"/>
</dbReference>
<name>A0AA41SAX7_PAPNU</name>
<feature type="region of interest" description="Disordered" evidence="1">
    <location>
        <begin position="116"/>
        <end position="147"/>
    </location>
</feature>
<reference evidence="2" key="1">
    <citation type="submission" date="2022-03" db="EMBL/GenBank/DDBJ databases">
        <title>A functionally conserved STORR gene fusion in Papaver species that diverged 16.8 million years ago.</title>
        <authorList>
            <person name="Catania T."/>
        </authorList>
    </citation>
    <scope>NUCLEOTIDE SEQUENCE</scope>
    <source>
        <strain evidence="2">S-191538</strain>
    </source>
</reference>
<feature type="region of interest" description="Disordered" evidence="1">
    <location>
        <begin position="332"/>
        <end position="368"/>
    </location>
</feature>
<comment type="caution">
    <text evidence="2">The sequence shown here is derived from an EMBL/GenBank/DDBJ whole genome shotgun (WGS) entry which is preliminary data.</text>
</comment>
<dbReference type="PANTHER" id="PTHR33924">
    <property type="entry name" value="CATION-TRANSPORTING ATPASE"/>
    <property type="match status" value="1"/>
</dbReference>
<accession>A0AA41SAX7</accession>
<keyword evidence="3" id="KW-1185">Reference proteome</keyword>
<evidence type="ECO:0000313" key="2">
    <source>
        <dbReference type="EMBL" id="MCL7032849.1"/>
    </source>
</evidence>
<dbReference type="AlphaFoldDB" id="A0AA41SAX7"/>
<evidence type="ECO:0000256" key="1">
    <source>
        <dbReference type="SAM" id="MobiDB-lite"/>
    </source>
</evidence>
<organism evidence="2 3">
    <name type="scientific">Papaver nudicaule</name>
    <name type="common">Iceland poppy</name>
    <dbReference type="NCBI Taxonomy" id="74823"/>
    <lineage>
        <taxon>Eukaryota</taxon>
        <taxon>Viridiplantae</taxon>
        <taxon>Streptophyta</taxon>
        <taxon>Embryophyta</taxon>
        <taxon>Tracheophyta</taxon>
        <taxon>Spermatophyta</taxon>
        <taxon>Magnoliopsida</taxon>
        <taxon>Ranunculales</taxon>
        <taxon>Papaveraceae</taxon>
        <taxon>Papaveroideae</taxon>
        <taxon>Papaver</taxon>
    </lineage>
</organism>
<evidence type="ECO:0000313" key="3">
    <source>
        <dbReference type="Proteomes" id="UP001177140"/>
    </source>
</evidence>
<sequence>MVEGGVSDGSIRKRTALCDVTNVNGKRGIGALSDVTNVHGKRGLTPSLVNSTIKIGENRENRNLGVAKRVCQGLDKSVEVKSKSEGAKKNELLLLQSSKSKQLCGVENVASVGKSPQANAVPGVPRMPHDVKEFPGMSKEDRYSEKREVVRQELSEKDTTTSISVHVGDEQCGKDENSAIDVSDGECKDDKEMSGTEVVKTTSSVMCDGQCGKDENFPPNVTDGKCKDIEDMIIAEVVETTSSVMGNERCGKEEKSLPIVTDGKCKDDKEVSNAEVVKANSSSVCLGDDGQCKKDENLLPNVTDGKCNDDKEVSNTAAVKTFVDLDPDTEELTISDVGNDDKGVDDDDVTSSKTSSTVGLEPSQSSNSKFYEPDRCTGFNGGGGGGSNCATGLEMLKTCSCSFCLKAAHIWSDLHYQDTKGRISALKKSRKEVRILVEKSSIPADFAKYCQGNSNKSMKLEFELMDRWRSLFLHTEDILVRESSHLQSSLLTLKDLRDSCKADLEMITGDSSNKK</sequence>
<dbReference type="Proteomes" id="UP001177140">
    <property type="component" value="Unassembled WGS sequence"/>
</dbReference>
<protein>
    <submittedName>
        <fullName evidence="2">Uncharacterized protein</fullName>
    </submittedName>
</protein>
<proteinExistence type="predicted"/>
<dbReference type="PANTHER" id="PTHR33924:SF1">
    <property type="entry name" value="DNA-DIRECTED RNA POLYMERASE SUBUNIT BETA"/>
    <property type="match status" value="1"/>
</dbReference>
<feature type="compositionally biased region" description="Basic and acidic residues" evidence="1">
    <location>
        <begin position="127"/>
        <end position="147"/>
    </location>
</feature>